<feature type="compositionally biased region" description="Basic and acidic residues" evidence="1">
    <location>
        <begin position="17"/>
        <end position="30"/>
    </location>
</feature>
<feature type="region of interest" description="Disordered" evidence="1">
    <location>
        <begin position="1"/>
        <end position="65"/>
    </location>
</feature>
<dbReference type="AlphaFoldDB" id="M4ZKN2"/>
<dbReference type="PATRIC" id="fig|1245469.3.peg.833"/>
<gene>
    <name evidence="2" type="ORF">S58_08130</name>
</gene>
<sequence>MTDQTGKGAGRPGPKKGSRDERLKQALRENLKRRKAQSRERSQATVAEDGDVDAAARGGPDDVTR</sequence>
<protein>
    <submittedName>
        <fullName evidence="2">Uncharacterized protein</fullName>
    </submittedName>
</protein>
<dbReference type="STRING" id="1245469.S58_08130"/>
<dbReference type="RefSeq" id="WP_015663961.1">
    <property type="nucleotide sequence ID" value="NC_020453.1"/>
</dbReference>
<organism evidence="2 3">
    <name type="scientific">Bradyrhizobium oligotrophicum S58</name>
    <dbReference type="NCBI Taxonomy" id="1245469"/>
    <lineage>
        <taxon>Bacteria</taxon>
        <taxon>Pseudomonadati</taxon>
        <taxon>Pseudomonadota</taxon>
        <taxon>Alphaproteobacteria</taxon>
        <taxon>Hyphomicrobiales</taxon>
        <taxon>Nitrobacteraceae</taxon>
        <taxon>Bradyrhizobium</taxon>
    </lineage>
</organism>
<name>M4ZKN2_9BRAD</name>
<dbReference type="KEGG" id="aol:S58_08130"/>
<accession>M4ZKN2</accession>
<dbReference type="Proteomes" id="UP000011841">
    <property type="component" value="Chromosome"/>
</dbReference>
<keyword evidence="3" id="KW-1185">Reference proteome</keyword>
<evidence type="ECO:0000313" key="3">
    <source>
        <dbReference type="Proteomes" id="UP000011841"/>
    </source>
</evidence>
<evidence type="ECO:0000313" key="2">
    <source>
        <dbReference type="EMBL" id="BAM86825.1"/>
    </source>
</evidence>
<dbReference type="GeneID" id="301814805"/>
<dbReference type="eggNOG" id="ENOG50316G0">
    <property type="taxonomic scope" value="Bacteria"/>
</dbReference>
<dbReference type="EMBL" id="AP012603">
    <property type="protein sequence ID" value="BAM86825.1"/>
    <property type="molecule type" value="Genomic_DNA"/>
</dbReference>
<evidence type="ECO:0000256" key="1">
    <source>
        <dbReference type="SAM" id="MobiDB-lite"/>
    </source>
</evidence>
<proteinExistence type="predicted"/>
<dbReference type="OrthoDB" id="8141587at2"/>
<dbReference type="HOGENOM" id="CLU_2932230_0_0_5"/>
<reference evidence="2 3" key="1">
    <citation type="journal article" date="2013" name="Appl. Environ. Microbiol.">
        <title>Genome analysis suggests that the soil oligotrophic bacterium Agromonas oligotrophica (Bradyrhizobium oligotrophicum) is a nitrogen-fixing symbiont of Aeschynomene indica.</title>
        <authorList>
            <person name="Okubo T."/>
            <person name="Fukushima S."/>
            <person name="Itakura M."/>
            <person name="Oshima K."/>
            <person name="Longtonglang A."/>
            <person name="Teaumroong N."/>
            <person name="Mitsui H."/>
            <person name="Hattori M."/>
            <person name="Hattori R."/>
            <person name="Hattori T."/>
            <person name="Minamisawa K."/>
        </authorList>
    </citation>
    <scope>NUCLEOTIDE SEQUENCE [LARGE SCALE GENOMIC DNA]</scope>
    <source>
        <strain evidence="2 3">S58</strain>
    </source>
</reference>